<dbReference type="GO" id="GO:0005199">
    <property type="term" value="F:structural constituent of cell wall"/>
    <property type="evidence" value="ECO:0007669"/>
    <property type="project" value="InterPro"/>
</dbReference>
<proteinExistence type="inferred from homology"/>
<evidence type="ECO:0000256" key="7">
    <source>
        <dbReference type="RuleBase" id="RU365009"/>
    </source>
</evidence>
<organism evidence="8 9">
    <name type="scientific">Phanerochaete sordida</name>
    <dbReference type="NCBI Taxonomy" id="48140"/>
    <lineage>
        <taxon>Eukaryota</taxon>
        <taxon>Fungi</taxon>
        <taxon>Dikarya</taxon>
        <taxon>Basidiomycota</taxon>
        <taxon>Agaricomycotina</taxon>
        <taxon>Agaricomycetes</taxon>
        <taxon>Polyporales</taxon>
        <taxon>Phanerochaetaceae</taxon>
        <taxon>Phanerochaete</taxon>
    </lineage>
</organism>
<dbReference type="CDD" id="cd23507">
    <property type="entry name" value="hydrophobin_I"/>
    <property type="match status" value="1"/>
</dbReference>
<feature type="signal peptide" evidence="7">
    <location>
        <begin position="1"/>
        <end position="22"/>
    </location>
</feature>
<reference evidence="8 9" key="1">
    <citation type="submission" date="2021-08" db="EMBL/GenBank/DDBJ databases">
        <title>Draft Genome Sequence of Phanerochaete sordida strain YK-624.</title>
        <authorList>
            <person name="Mori T."/>
            <person name="Dohra H."/>
            <person name="Suzuki T."/>
            <person name="Kawagishi H."/>
            <person name="Hirai H."/>
        </authorList>
    </citation>
    <scope>NUCLEOTIDE SEQUENCE [LARGE SCALE GENOMIC DNA]</scope>
    <source>
        <strain evidence="8 9">YK-624</strain>
    </source>
</reference>
<keyword evidence="6 7" id="KW-1015">Disulfide bond</keyword>
<evidence type="ECO:0000256" key="5">
    <source>
        <dbReference type="ARBA" id="ARBA00022729"/>
    </source>
</evidence>
<feature type="chain" id="PRO_5040542721" description="Hydrophobin" evidence="7">
    <location>
        <begin position="23"/>
        <end position="129"/>
    </location>
</feature>
<dbReference type="PROSITE" id="PS00956">
    <property type="entry name" value="HYDROPHOBIN"/>
    <property type="match status" value="1"/>
</dbReference>
<dbReference type="GO" id="GO:0009277">
    <property type="term" value="C:fungal-type cell wall"/>
    <property type="evidence" value="ECO:0007669"/>
    <property type="project" value="InterPro"/>
</dbReference>
<keyword evidence="9" id="KW-1185">Reference proteome</keyword>
<evidence type="ECO:0000256" key="2">
    <source>
        <dbReference type="ARBA" id="ARBA00010446"/>
    </source>
</evidence>
<dbReference type="Pfam" id="PF01185">
    <property type="entry name" value="Hydrophobin"/>
    <property type="match status" value="1"/>
</dbReference>
<dbReference type="InterPro" id="IPR019778">
    <property type="entry name" value="Class_I_Hydrophobin_CS"/>
</dbReference>
<dbReference type="Proteomes" id="UP000703269">
    <property type="component" value="Unassembled WGS sequence"/>
</dbReference>
<dbReference type="OrthoDB" id="4225815at2759"/>
<evidence type="ECO:0000256" key="1">
    <source>
        <dbReference type="ARBA" id="ARBA00004191"/>
    </source>
</evidence>
<gene>
    <name evidence="8" type="ORF">PsYK624_085950</name>
</gene>
<evidence type="ECO:0000313" key="9">
    <source>
        <dbReference type="Proteomes" id="UP000703269"/>
    </source>
</evidence>
<name>A0A9P3LEE4_9APHY</name>
<evidence type="ECO:0000256" key="3">
    <source>
        <dbReference type="ARBA" id="ARBA00022512"/>
    </source>
</evidence>
<comment type="caution">
    <text evidence="8">The sequence shown here is derived from an EMBL/GenBank/DDBJ whole genome shotgun (WGS) entry which is preliminary data.</text>
</comment>
<keyword evidence="5 7" id="KW-0732">Signal</keyword>
<comment type="similarity">
    <text evidence="2 7">Belongs to the fungal hydrophobin family.</text>
</comment>
<keyword evidence="3 7" id="KW-0134">Cell wall</keyword>
<evidence type="ECO:0000256" key="4">
    <source>
        <dbReference type="ARBA" id="ARBA00022525"/>
    </source>
</evidence>
<keyword evidence="4 7" id="KW-0964">Secreted</keyword>
<dbReference type="EMBL" id="BPQB01000026">
    <property type="protein sequence ID" value="GJE92441.1"/>
    <property type="molecule type" value="Genomic_DNA"/>
</dbReference>
<dbReference type="SMART" id="SM00075">
    <property type="entry name" value="HYDRO"/>
    <property type="match status" value="1"/>
</dbReference>
<sequence>MIARSVLTFCYALLALSVLAVATPWNVPPPVTVTVTATAPAATVTEGTCSSGPVQCCNSITNSNDASVTSLLGLLGIVLEGVTSLIGLGCSPISVVGVGAGSACSSNVVCCENNAVGGLISIGCIPIIL</sequence>
<evidence type="ECO:0000313" key="8">
    <source>
        <dbReference type="EMBL" id="GJE92441.1"/>
    </source>
</evidence>
<accession>A0A9P3LEE4</accession>
<dbReference type="AlphaFoldDB" id="A0A9P3LEE4"/>
<evidence type="ECO:0000256" key="6">
    <source>
        <dbReference type="ARBA" id="ARBA00023157"/>
    </source>
</evidence>
<comment type="subcellular location">
    <subcellularLocation>
        <location evidence="1 7">Secreted</location>
        <location evidence="1 7">Cell wall</location>
    </subcellularLocation>
</comment>
<protein>
    <recommendedName>
        <fullName evidence="7">Hydrophobin</fullName>
    </recommendedName>
</protein>
<dbReference type="InterPro" id="IPR001338">
    <property type="entry name" value="Class_I_Hydrophobin"/>
</dbReference>